<proteinExistence type="predicted"/>
<feature type="transmembrane region" description="Helical" evidence="1">
    <location>
        <begin position="36"/>
        <end position="55"/>
    </location>
</feature>
<dbReference type="EMBL" id="SMGK01000002">
    <property type="protein sequence ID" value="TCK74230.1"/>
    <property type="molecule type" value="Genomic_DNA"/>
</dbReference>
<sequence>MRLSPLGNTAYCFEVAMWCVLFLLCYRSRPTSHLRAVQVFLAFRVISEILLLAFYESHHVIERAAGVSPSTTYNWYFYSCWAADFIGAALLFFMLQSIFRYALTPLPGISQLGIQAFRWAGVVSIIVSASAFFTPATQTSLHVSAIGTQLMRCMGIVELCLLAFFVMTLHKLGLNFRSRIFGISLATGIMATMDFIVSAVATRRPDLVVPLNNVQEFVIVFALGTWATYMLVPEPARKPVAMSSTSPLAKWNEIAKALGHGPAYIAVNQPANASFLQDVEKVVERVKARNSFNAAG</sequence>
<gene>
    <name evidence="2" type="ORF">C7378_1852</name>
</gene>
<feature type="transmembrane region" description="Helical" evidence="1">
    <location>
        <begin position="116"/>
        <end position="137"/>
    </location>
</feature>
<name>A0A4R1LAA7_9BACT</name>
<keyword evidence="1" id="KW-1133">Transmembrane helix</keyword>
<comment type="caution">
    <text evidence="2">The sequence shown here is derived from an EMBL/GenBank/DDBJ whole genome shotgun (WGS) entry which is preliminary data.</text>
</comment>
<reference evidence="2 3" key="1">
    <citation type="submission" date="2019-03" db="EMBL/GenBank/DDBJ databases">
        <title>Genomic Encyclopedia of Type Strains, Phase IV (KMG-IV): sequencing the most valuable type-strain genomes for metagenomic binning, comparative biology and taxonomic classification.</title>
        <authorList>
            <person name="Goeker M."/>
        </authorList>
    </citation>
    <scope>NUCLEOTIDE SEQUENCE [LARGE SCALE GENOMIC DNA]</scope>
    <source>
        <strain evidence="2 3">DSM 103428</strain>
    </source>
</reference>
<evidence type="ECO:0000313" key="2">
    <source>
        <dbReference type="EMBL" id="TCK74230.1"/>
    </source>
</evidence>
<feature type="transmembrane region" description="Helical" evidence="1">
    <location>
        <begin position="149"/>
        <end position="169"/>
    </location>
</feature>
<feature type="transmembrane region" description="Helical" evidence="1">
    <location>
        <begin position="6"/>
        <end position="24"/>
    </location>
</feature>
<organism evidence="2 3">
    <name type="scientific">Acidipila rosea</name>
    <dbReference type="NCBI Taxonomy" id="768535"/>
    <lineage>
        <taxon>Bacteria</taxon>
        <taxon>Pseudomonadati</taxon>
        <taxon>Acidobacteriota</taxon>
        <taxon>Terriglobia</taxon>
        <taxon>Terriglobales</taxon>
        <taxon>Acidobacteriaceae</taxon>
        <taxon>Acidipila</taxon>
    </lineage>
</organism>
<keyword evidence="3" id="KW-1185">Reference proteome</keyword>
<feature type="transmembrane region" description="Helical" evidence="1">
    <location>
        <begin position="75"/>
        <end position="95"/>
    </location>
</feature>
<keyword evidence="1" id="KW-0472">Membrane</keyword>
<accession>A0A4R1LAA7</accession>
<feature type="transmembrane region" description="Helical" evidence="1">
    <location>
        <begin position="181"/>
        <end position="202"/>
    </location>
</feature>
<dbReference type="Proteomes" id="UP000295210">
    <property type="component" value="Unassembled WGS sequence"/>
</dbReference>
<dbReference type="AlphaFoldDB" id="A0A4R1LAA7"/>
<feature type="transmembrane region" description="Helical" evidence="1">
    <location>
        <begin position="214"/>
        <end position="232"/>
    </location>
</feature>
<keyword evidence="1" id="KW-0812">Transmembrane</keyword>
<protein>
    <submittedName>
        <fullName evidence="2">Uncharacterized protein</fullName>
    </submittedName>
</protein>
<evidence type="ECO:0000256" key="1">
    <source>
        <dbReference type="SAM" id="Phobius"/>
    </source>
</evidence>
<evidence type="ECO:0000313" key="3">
    <source>
        <dbReference type="Proteomes" id="UP000295210"/>
    </source>
</evidence>